<dbReference type="SUPFAM" id="SSF53098">
    <property type="entry name" value="Ribonuclease H-like"/>
    <property type="match status" value="1"/>
</dbReference>
<protein>
    <recommendedName>
        <fullName evidence="3">RNase H type-1 domain-containing protein</fullName>
    </recommendedName>
</protein>
<name>A0ABP0RVZ1_9DINO</name>
<dbReference type="InterPro" id="IPR012337">
    <property type="entry name" value="RNaseH-like_sf"/>
</dbReference>
<dbReference type="InterPro" id="IPR036397">
    <property type="entry name" value="RNaseH_sf"/>
</dbReference>
<evidence type="ECO:0000313" key="1">
    <source>
        <dbReference type="EMBL" id="CAK9104806.1"/>
    </source>
</evidence>
<dbReference type="Gene3D" id="3.30.420.10">
    <property type="entry name" value="Ribonuclease H-like superfamily/Ribonuclease H"/>
    <property type="match status" value="1"/>
</dbReference>
<gene>
    <name evidence="1" type="ORF">CCMP2556_LOCUS49100</name>
</gene>
<proteinExistence type="predicted"/>
<dbReference type="Proteomes" id="UP001642484">
    <property type="component" value="Unassembled WGS sequence"/>
</dbReference>
<dbReference type="InterPro" id="IPR036691">
    <property type="entry name" value="Endo/exonu/phosph_ase_sf"/>
</dbReference>
<dbReference type="SUPFAM" id="SSF56219">
    <property type="entry name" value="DNase I-like"/>
    <property type="match status" value="1"/>
</dbReference>
<evidence type="ECO:0000313" key="2">
    <source>
        <dbReference type="Proteomes" id="UP001642484"/>
    </source>
</evidence>
<reference evidence="1 2" key="1">
    <citation type="submission" date="2024-02" db="EMBL/GenBank/DDBJ databases">
        <authorList>
            <person name="Chen Y."/>
            <person name="Shah S."/>
            <person name="Dougan E. K."/>
            <person name="Thang M."/>
            <person name="Chan C."/>
        </authorList>
    </citation>
    <scope>NUCLEOTIDE SEQUENCE [LARGE SCALE GENOMIC DNA]</scope>
</reference>
<sequence length="1220" mass="134692">MPGLKTLLGSLTDTFSCQWPDLSSVANDLPLSLLVELLSLPLGTIKEAVSLDIFTDGSFFREADLPAGWTFVVFGYGTAGQKFLLHAACGQVVEVLDERWHLADAHSSRAAELEAALFQAGVWRLASAFEGNVCFHFDASCGYPAGIWNFGTACVQGRVVRAIFQTIQAMFPGKQGFAHVKAHSAILGNELADVLAKAGCGQDPPLGVPQIALQDALFGDPMPIELLWLYVQSAFMDDSYPELEDEELRSDVVFSPVDKREVLLQPVVEGLHQTVVGEAKIDLGVLTYNVGSFFAVRQTGSFLGRCEYIRQQLVSHGVHIACFQETRSKQTGVFPSATHFRFVAAANNGRGGCEIWLLRMLKGTSKQLLRKEDVIVHWDAPELLILQAKLLDKMFLIISGHAPHVSRPECEHVCWWNDLMIKTRGAFVPGQHTLVCGLDANTHFAQTMPPHVGEFELESKASYSSQLFLQFLQEFGLYLPSTWHDCQDFLALIESPAAFDDADVPEQLKRIYQDAFDNTWYCVLGTKTLTATTKGTRPGDSYADLVFGFVLTRILRIVQDKMKLYGLLVQIPWTGCPSPQAGEQQRLQEYLGPIWADDIAVVQQGDTPLDLTQRISKTAGLLMDMLACFGMSPNMAKGKSEVLLQLRGCGSQRLKKALVQNDQKLQTVAQVAADEIALVGRYKHLGLWLTENNSPLLDLKSRFAIAQAGWSVHAFKVHGRTTMGRRVAVGSQCPSCLKQYASHVALIHHLNYQTRCRNSALCRGWTADLEPGMNSVIAGQQRPAFWMPPIQAEGPVLPPGLPHDEPPMVEAETELWTLWTRAIEQISSHSSVDITVSALKEATMQTVLHLDEIKQLFTQWSAGCQANCAQSFWEQVHQVFLTSATASWFIAGKQGSLPRLSFDGVWEKWCKDLPKLPDVPRVLKYRPVLMAHIFSGHRREGDLQSFLEDLQVPEPHCVRVLSVDIVFSESWGNLLCPTTFNKFKDAIRCGLLRIVCAGPPCETWSRARSHGCEDGGPLPVRDATHLRGLPELRLREVRQVSTGNDLLGVAIRFAVTMLISQGFFLLEHPRDLGGEQPSIWRLAVIKLLLAFPNVRLCHVQQGLFGAQSAKPTTFLIVNPPPNADGILAKFRTRDVVPLTVSIGRVNGQWRTAALKAYPAALCRAIAAVVQGYLAEMEPSIAPLDAPADFEAFAELCVPPAEAQMGPDYHPSNLVHVQAPG</sequence>
<evidence type="ECO:0008006" key="3">
    <source>
        <dbReference type="Google" id="ProtNLM"/>
    </source>
</evidence>
<dbReference type="Gene3D" id="3.60.10.10">
    <property type="entry name" value="Endonuclease/exonuclease/phosphatase"/>
    <property type="match status" value="1"/>
</dbReference>
<dbReference type="EMBL" id="CAXAMN010026661">
    <property type="protein sequence ID" value="CAK9104806.1"/>
    <property type="molecule type" value="Genomic_DNA"/>
</dbReference>
<accession>A0ABP0RVZ1</accession>
<comment type="caution">
    <text evidence="1">The sequence shown here is derived from an EMBL/GenBank/DDBJ whole genome shotgun (WGS) entry which is preliminary data.</text>
</comment>
<organism evidence="1 2">
    <name type="scientific">Durusdinium trenchii</name>
    <dbReference type="NCBI Taxonomy" id="1381693"/>
    <lineage>
        <taxon>Eukaryota</taxon>
        <taxon>Sar</taxon>
        <taxon>Alveolata</taxon>
        <taxon>Dinophyceae</taxon>
        <taxon>Suessiales</taxon>
        <taxon>Symbiodiniaceae</taxon>
        <taxon>Durusdinium</taxon>
    </lineage>
</organism>
<keyword evidence="2" id="KW-1185">Reference proteome</keyword>